<dbReference type="Gene3D" id="2.60.40.10">
    <property type="entry name" value="Immunoglobulins"/>
    <property type="match status" value="3"/>
</dbReference>
<dbReference type="InterPro" id="IPR003598">
    <property type="entry name" value="Ig_sub2"/>
</dbReference>
<evidence type="ECO:0000256" key="2">
    <source>
        <dbReference type="ARBA" id="ARBA00023157"/>
    </source>
</evidence>
<protein>
    <submittedName>
        <fullName evidence="4">Si:ch211-159i8.4</fullName>
    </submittedName>
</protein>
<dbReference type="SUPFAM" id="SSF48726">
    <property type="entry name" value="Immunoglobulin"/>
    <property type="match status" value="3"/>
</dbReference>
<dbReference type="PROSITE" id="PS50835">
    <property type="entry name" value="IG_LIKE"/>
    <property type="match status" value="2"/>
</dbReference>
<dbReference type="CDD" id="cd00096">
    <property type="entry name" value="Ig"/>
    <property type="match status" value="1"/>
</dbReference>
<sequence length="315" mass="35403">MFSKQVFSNVKRRKNQTVVTSAHSALPHKLSMGLVLNFTTEVQQNLTKSEISNAIVRPAWVLIRRWVEERVKVVLEGSEVSMQCEVISSEEPKFEWILPDMSRANQSHEHFLVSQNGNLVIKNTDTSDAGIYYCLARTENEADLVSFRLIVRELMATPEEANGKEIFLQTGKTLSLPCSTSSVFPTKVRWFIPQNKILLPSVSGVGKYVSSNGTLMITKTTKADVGQYICIAANLYGSDILMHITKINELSIMLTMGRSIYIHCTASGEPEPFLKWTIPSGMHIKPSQSMMIMHGRNYKQGNLPYCCDTFNPSIF</sequence>
<organism evidence="4 5">
    <name type="scientific">Erpetoichthys calabaricus</name>
    <name type="common">Rope fish</name>
    <name type="synonym">Calamoichthys calabaricus</name>
    <dbReference type="NCBI Taxonomy" id="27687"/>
    <lineage>
        <taxon>Eukaryota</taxon>
        <taxon>Metazoa</taxon>
        <taxon>Chordata</taxon>
        <taxon>Craniata</taxon>
        <taxon>Vertebrata</taxon>
        <taxon>Euteleostomi</taxon>
        <taxon>Actinopterygii</taxon>
        <taxon>Polypteriformes</taxon>
        <taxon>Polypteridae</taxon>
        <taxon>Erpetoichthys</taxon>
    </lineage>
</organism>
<keyword evidence="1" id="KW-0677">Repeat</keyword>
<accession>A0A8C4SJL8</accession>
<dbReference type="SMART" id="SM00409">
    <property type="entry name" value="IG"/>
    <property type="match status" value="2"/>
</dbReference>
<dbReference type="Proteomes" id="UP000694620">
    <property type="component" value="Chromosome 12"/>
</dbReference>
<dbReference type="AlphaFoldDB" id="A0A8C4SJL8"/>
<dbReference type="InterPro" id="IPR003599">
    <property type="entry name" value="Ig_sub"/>
</dbReference>
<dbReference type="InterPro" id="IPR007110">
    <property type="entry name" value="Ig-like_dom"/>
</dbReference>
<evidence type="ECO:0000313" key="5">
    <source>
        <dbReference type="Proteomes" id="UP000694620"/>
    </source>
</evidence>
<dbReference type="InterPro" id="IPR036179">
    <property type="entry name" value="Ig-like_dom_sf"/>
</dbReference>
<evidence type="ECO:0000259" key="3">
    <source>
        <dbReference type="PROSITE" id="PS50835"/>
    </source>
</evidence>
<reference evidence="4" key="1">
    <citation type="submission" date="2021-06" db="EMBL/GenBank/DDBJ databases">
        <authorList>
            <consortium name="Wellcome Sanger Institute Data Sharing"/>
        </authorList>
    </citation>
    <scope>NUCLEOTIDE SEQUENCE [LARGE SCALE GENOMIC DNA]</scope>
</reference>
<keyword evidence="5" id="KW-1185">Reference proteome</keyword>
<gene>
    <name evidence="4" type="primary">si:ch211-159i8.4</name>
</gene>
<reference evidence="4" key="2">
    <citation type="submission" date="2025-08" db="UniProtKB">
        <authorList>
            <consortium name="Ensembl"/>
        </authorList>
    </citation>
    <scope>IDENTIFICATION</scope>
</reference>
<name>A0A8C4SJL8_ERPCA</name>
<dbReference type="Pfam" id="PF13927">
    <property type="entry name" value="Ig_3"/>
    <property type="match status" value="2"/>
</dbReference>
<dbReference type="InterPro" id="IPR013783">
    <property type="entry name" value="Ig-like_fold"/>
</dbReference>
<dbReference type="GeneTree" id="ENSGT00940000159942"/>
<feature type="domain" description="Ig-like" evidence="3">
    <location>
        <begin position="158"/>
        <end position="248"/>
    </location>
</feature>
<dbReference type="Ensembl" id="ENSECRT00000017928.1">
    <property type="protein sequence ID" value="ENSECRP00000017579.1"/>
    <property type="gene ID" value="ENSECRG00000011696.1"/>
</dbReference>
<dbReference type="PANTHER" id="PTHR44170">
    <property type="entry name" value="PROTEIN SIDEKICK"/>
    <property type="match status" value="1"/>
</dbReference>
<reference evidence="4" key="3">
    <citation type="submission" date="2025-09" db="UniProtKB">
        <authorList>
            <consortium name="Ensembl"/>
        </authorList>
    </citation>
    <scope>IDENTIFICATION</scope>
</reference>
<evidence type="ECO:0000256" key="1">
    <source>
        <dbReference type="ARBA" id="ARBA00022737"/>
    </source>
</evidence>
<proteinExistence type="predicted"/>
<dbReference type="PANTHER" id="PTHR44170:SF6">
    <property type="entry name" value="CONTACTIN"/>
    <property type="match status" value="1"/>
</dbReference>
<dbReference type="GO" id="GO:0016020">
    <property type="term" value="C:membrane"/>
    <property type="evidence" value="ECO:0007669"/>
    <property type="project" value="UniProtKB-SubCell"/>
</dbReference>
<feature type="domain" description="Ig-like" evidence="3">
    <location>
        <begin position="58"/>
        <end position="145"/>
    </location>
</feature>
<evidence type="ECO:0000313" key="4">
    <source>
        <dbReference type="Ensembl" id="ENSECRP00000017579.1"/>
    </source>
</evidence>
<dbReference type="SMART" id="SM00408">
    <property type="entry name" value="IGc2"/>
    <property type="match status" value="2"/>
</dbReference>
<dbReference type="GO" id="GO:0098609">
    <property type="term" value="P:cell-cell adhesion"/>
    <property type="evidence" value="ECO:0007669"/>
    <property type="project" value="TreeGrafter"/>
</dbReference>
<keyword evidence="2" id="KW-1015">Disulfide bond</keyword>